<dbReference type="EMBL" id="CAMGYJ010000006">
    <property type="protein sequence ID" value="CAI0436132.1"/>
    <property type="molecule type" value="Genomic_DNA"/>
</dbReference>
<dbReference type="AlphaFoldDB" id="A0AAV0LPN1"/>
<proteinExistence type="predicted"/>
<comment type="caution">
    <text evidence="1">The sequence shown here is derived from an EMBL/GenBank/DDBJ whole genome shotgun (WGS) entry which is preliminary data.</text>
</comment>
<accession>A0AAV0LPN1</accession>
<name>A0AAV0LPN1_9ROSI</name>
<reference evidence="1" key="1">
    <citation type="submission" date="2022-08" db="EMBL/GenBank/DDBJ databases">
        <authorList>
            <person name="Gutierrez-Valencia J."/>
        </authorList>
    </citation>
    <scope>NUCLEOTIDE SEQUENCE</scope>
</reference>
<dbReference type="Proteomes" id="UP001154282">
    <property type="component" value="Unassembled WGS sequence"/>
</dbReference>
<organism evidence="1 2">
    <name type="scientific">Linum tenue</name>
    <dbReference type="NCBI Taxonomy" id="586396"/>
    <lineage>
        <taxon>Eukaryota</taxon>
        <taxon>Viridiplantae</taxon>
        <taxon>Streptophyta</taxon>
        <taxon>Embryophyta</taxon>
        <taxon>Tracheophyta</taxon>
        <taxon>Spermatophyta</taxon>
        <taxon>Magnoliopsida</taxon>
        <taxon>eudicotyledons</taxon>
        <taxon>Gunneridae</taxon>
        <taxon>Pentapetalae</taxon>
        <taxon>rosids</taxon>
        <taxon>fabids</taxon>
        <taxon>Malpighiales</taxon>
        <taxon>Linaceae</taxon>
        <taxon>Linum</taxon>
    </lineage>
</organism>
<evidence type="ECO:0000313" key="1">
    <source>
        <dbReference type="EMBL" id="CAI0436132.1"/>
    </source>
</evidence>
<sequence length="23" mass="2583">MTGTPLTAGKTWRGLWVVNPLKR</sequence>
<keyword evidence="2" id="KW-1185">Reference proteome</keyword>
<evidence type="ECO:0000313" key="2">
    <source>
        <dbReference type="Proteomes" id="UP001154282"/>
    </source>
</evidence>
<protein>
    <submittedName>
        <fullName evidence="1">Uncharacterized protein</fullName>
    </submittedName>
</protein>
<gene>
    <name evidence="1" type="ORF">LITE_LOCUS24954</name>
</gene>